<dbReference type="AlphaFoldDB" id="A0A1R2CR91"/>
<organism evidence="1 2">
    <name type="scientific">Stentor coeruleus</name>
    <dbReference type="NCBI Taxonomy" id="5963"/>
    <lineage>
        <taxon>Eukaryota</taxon>
        <taxon>Sar</taxon>
        <taxon>Alveolata</taxon>
        <taxon>Ciliophora</taxon>
        <taxon>Postciliodesmatophora</taxon>
        <taxon>Heterotrichea</taxon>
        <taxon>Heterotrichida</taxon>
        <taxon>Stentoridae</taxon>
        <taxon>Stentor</taxon>
    </lineage>
</organism>
<dbReference type="EMBL" id="MPUH01000079">
    <property type="protein sequence ID" value="OMJ91505.1"/>
    <property type="molecule type" value="Genomic_DNA"/>
</dbReference>
<proteinExistence type="predicted"/>
<gene>
    <name evidence="1" type="ORF">SteCoe_5874</name>
</gene>
<accession>A0A1R2CR91</accession>
<protein>
    <submittedName>
        <fullName evidence="1">Uncharacterized protein</fullName>
    </submittedName>
</protein>
<evidence type="ECO:0000313" key="1">
    <source>
        <dbReference type="EMBL" id="OMJ91505.1"/>
    </source>
</evidence>
<sequence length="256" mass="29003">MCIFNMHCQVTDGSCNCWLISSSSEVIKSMTIPSSIPNDQNMMEAIYRLLLQQSEIMNNIGNQIHDGLTKILEFVQRNQSIPESPTIQLPEATTPGGMMKFLCGNLCNHTLFLQLASQMPNPAYKERTFSIILNIIDSNGIKVKLNESLTFKIMLFTTDNPPKLLSINTSGDKIMRGTLEAEGKSIVIFKKIIIKEVTSHFRNGVFYFVVCPKEASFIRPFVHPDFVIKARKLHPDSPKKKVKIDNNDLYLEEDED</sequence>
<evidence type="ECO:0000313" key="2">
    <source>
        <dbReference type="Proteomes" id="UP000187209"/>
    </source>
</evidence>
<comment type="caution">
    <text evidence="1">The sequence shown here is derived from an EMBL/GenBank/DDBJ whole genome shotgun (WGS) entry which is preliminary data.</text>
</comment>
<reference evidence="1 2" key="1">
    <citation type="submission" date="2016-11" db="EMBL/GenBank/DDBJ databases">
        <title>The macronuclear genome of Stentor coeruleus: a giant cell with tiny introns.</title>
        <authorList>
            <person name="Slabodnick M."/>
            <person name="Ruby J.G."/>
            <person name="Reiff S.B."/>
            <person name="Swart E.C."/>
            <person name="Gosai S."/>
            <person name="Prabakaran S."/>
            <person name="Witkowska E."/>
            <person name="Larue G.E."/>
            <person name="Fisher S."/>
            <person name="Freeman R.M."/>
            <person name="Gunawardena J."/>
            <person name="Chu W."/>
            <person name="Stover N.A."/>
            <person name="Gregory B.D."/>
            <person name="Nowacki M."/>
            <person name="Derisi J."/>
            <person name="Roy S.W."/>
            <person name="Marshall W.F."/>
            <person name="Sood P."/>
        </authorList>
    </citation>
    <scope>NUCLEOTIDE SEQUENCE [LARGE SCALE GENOMIC DNA]</scope>
    <source>
        <strain evidence="1">WM001</strain>
    </source>
</reference>
<keyword evidence="2" id="KW-1185">Reference proteome</keyword>
<name>A0A1R2CR91_9CILI</name>
<dbReference type="Proteomes" id="UP000187209">
    <property type="component" value="Unassembled WGS sequence"/>
</dbReference>